<keyword evidence="3" id="KW-1185">Reference proteome</keyword>
<organism evidence="2 3">
    <name type="scientific">Pleurodeles waltl</name>
    <name type="common">Iberian ribbed newt</name>
    <dbReference type="NCBI Taxonomy" id="8319"/>
    <lineage>
        <taxon>Eukaryota</taxon>
        <taxon>Metazoa</taxon>
        <taxon>Chordata</taxon>
        <taxon>Craniata</taxon>
        <taxon>Vertebrata</taxon>
        <taxon>Euteleostomi</taxon>
        <taxon>Amphibia</taxon>
        <taxon>Batrachia</taxon>
        <taxon>Caudata</taxon>
        <taxon>Salamandroidea</taxon>
        <taxon>Salamandridae</taxon>
        <taxon>Pleurodelinae</taxon>
        <taxon>Pleurodeles</taxon>
    </lineage>
</organism>
<dbReference type="AlphaFoldDB" id="A0AAV7UH52"/>
<evidence type="ECO:0000313" key="3">
    <source>
        <dbReference type="Proteomes" id="UP001066276"/>
    </source>
</evidence>
<protein>
    <submittedName>
        <fullName evidence="2">Uncharacterized protein</fullName>
    </submittedName>
</protein>
<dbReference type="Proteomes" id="UP001066276">
    <property type="component" value="Chromosome 3_1"/>
</dbReference>
<feature type="region of interest" description="Disordered" evidence="1">
    <location>
        <begin position="1"/>
        <end position="99"/>
    </location>
</feature>
<accession>A0AAV7UH52</accession>
<sequence length="99" mass="10975">MQTAQQEDPAQRSKHKRLQGGDIHGLGSMMEGSDELLEVFQVRSASQGNEDRERPDDAASTNDPRTPEKYKDARKMPECRDTSADHKEAEEQDGATSGT</sequence>
<gene>
    <name evidence="2" type="ORF">NDU88_004569</name>
</gene>
<reference evidence="2" key="1">
    <citation type="journal article" date="2022" name="bioRxiv">
        <title>Sequencing and chromosome-scale assembly of the giantPleurodeles waltlgenome.</title>
        <authorList>
            <person name="Brown T."/>
            <person name="Elewa A."/>
            <person name="Iarovenko S."/>
            <person name="Subramanian E."/>
            <person name="Araus A.J."/>
            <person name="Petzold A."/>
            <person name="Susuki M."/>
            <person name="Suzuki K.-i.T."/>
            <person name="Hayashi T."/>
            <person name="Toyoda A."/>
            <person name="Oliveira C."/>
            <person name="Osipova E."/>
            <person name="Leigh N.D."/>
            <person name="Simon A."/>
            <person name="Yun M.H."/>
        </authorList>
    </citation>
    <scope>NUCLEOTIDE SEQUENCE</scope>
    <source>
        <strain evidence="2">20211129_DDA</strain>
        <tissue evidence="2">Liver</tissue>
    </source>
</reference>
<feature type="compositionally biased region" description="Basic and acidic residues" evidence="1">
    <location>
        <begin position="65"/>
        <end position="89"/>
    </location>
</feature>
<dbReference type="EMBL" id="JANPWB010000005">
    <property type="protein sequence ID" value="KAJ1187799.1"/>
    <property type="molecule type" value="Genomic_DNA"/>
</dbReference>
<comment type="caution">
    <text evidence="2">The sequence shown here is derived from an EMBL/GenBank/DDBJ whole genome shotgun (WGS) entry which is preliminary data.</text>
</comment>
<evidence type="ECO:0000256" key="1">
    <source>
        <dbReference type="SAM" id="MobiDB-lite"/>
    </source>
</evidence>
<evidence type="ECO:0000313" key="2">
    <source>
        <dbReference type="EMBL" id="KAJ1187799.1"/>
    </source>
</evidence>
<name>A0AAV7UH52_PLEWA</name>
<proteinExistence type="predicted"/>